<dbReference type="SMART" id="SM00825">
    <property type="entry name" value="PKS_KS"/>
    <property type="match status" value="1"/>
</dbReference>
<feature type="region of interest" description="Disordered" evidence="6">
    <location>
        <begin position="1"/>
        <end position="20"/>
    </location>
</feature>
<dbReference type="Gene3D" id="3.40.50.720">
    <property type="entry name" value="NAD(P)-binding Rossmann-like Domain"/>
    <property type="match status" value="1"/>
</dbReference>
<keyword evidence="11" id="KW-1185">Reference proteome</keyword>
<dbReference type="SUPFAM" id="SSF53901">
    <property type="entry name" value="Thiolase-like"/>
    <property type="match status" value="1"/>
</dbReference>
<dbReference type="InterPro" id="IPR016036">
    <property type="entry name" value="Malonyl_transacylase_ACP-bd"/>
</dbReference>
<dbReference type="InterPro" id="IPR020806">
    <property type="entry name" value="PKS_PP-bd"/>
</dbReference>
<dbReference type="Pfam" id="PF00109">
    <property type="entry name" value="ketoacyl-synt"/>
    <property type="match status" value="1"/>
</dbReference>
<gene>
    <name evidence="10" type="ORF">E4O92_20065</name>
</gene>
<name>A0A4Y9SQX1_9BURK</name>
<dbReference type="InterPro" id="IPR018201">
    <property type="entry name" value="Ketoacyl_synth_AS"/>
</dbReference>
<dbReference type="InterPro" id="IPR014031">
    <property type="entry name" value="Ketoacyl_synth_C"/>
</dbReference>
<dbReference type="InterPro" id="IPR016035">
    <property type="entry name" value="Acyl_Trfase/lysoPLipase"/>
</dbReference>
<dbReference type="GO" id="GO:0071770">
    <property type="term" value="P:DIM/DIP cell wall layer assembly"/>
    <property type="evidence" value="ECO:0007669"/>
    <property type="project" value="TreeGrafter"/>
</dbReference>
<feature type="domain" description="PKS/mFAS DH" evidence="9">
    <location>
        <begin position="923"/>
        <end position="1202"/>
    </location>
</feature>
<keyword evidence="1" id="KW-0596">Phosphopantetheine</keyword>
<dbReference type="GO" id="GO:0005737">
    <property type="term" value="C:cytoplasm"/>
    <property type="evidence" value="ECO:0007669"/>
    <property type="project" value="TreeGrafter"/>
</dbReference>
<dbReference type="InterPro" id="IPR016039">
    <property type="entry name" value="Thiolase-like"/>
</dbReference>
<dbReference type="GO" id="GO:0006633">
    <property type="term" value="P:fatty acid biosynthetic process"/>
    <property type="evidence" value="ECO:0007669"/>
    <property type="project" value="InterPro"/>
</dbReference>
<dbReference type="InterPro" id="IPR049551">
    <property type="entry name" value="PKS_DH_C"/>
</dbReference>
<dbReference type="GO" id="GO:0005886">
    <property type="term" value="C:plasma membrane"/>
    <property type="evidence" value="ECO:0007669"/>
    <property type="project" value="TreeGrafter"/>
</dbReference>
<dbReference type="InterPro" id="IPR036736">
    <property type="entry name" value="ACP-like_sf"/>
</dbReference>
<dbReference type="InterPro" id="IPR049552">
    <property type="entry name" value="PKS_DH_N"/>
</dbReference>
<dbReference type="PANTHER" id="PTHR43775:SF37">
    <property type="entry name" value="SI:DKEY-61P9.11"/>
    <property type="match status" value="1"/>
</dbReference>
<dbReference type="EMBL" id="SPUM01000132">
    <property type="protein sequence ID" value="TFW28928.1"/>
    <property type="molecule type" value="Genomic_DNA"/>
</dbReference>
<evidence type="ECO:0000256" key="6">
    <source>
        <dbReference type="SAM" id="MobiDB-lite"/>
    </source>
</evidence>
<dbReference type="PROSITE" id="PS52004">
    <property type="entry name" value="KS3_2"/>
    <property type="match status" value="1"/>
</dbReference>
<dbReference type="SUPFAM" id="SSF52151">
    <property type="entry name" value="FabD/lysophospholipase-like"/>
    <property type="match status" value="1"/>
</dbReference>
<dbReference type="InterPro" id="IPR042104">
    <property type="entry name" value="PKS_dehydratase_sf"/>
</dbReference>
<dbReference type="PANTHER" id="PTHR43775">
    <property type="entry name" value="FATTY ACID SYNTHASE"/>
    <property type="match status" value="1"/>
</dbReference>
<feature type="region of interest" description="C-terminal hotdog fold" evidence="5">
    <location>
        <begin position="1058"/>
        <end position="1202"/>
    </location>
</feature>
<feature type="active site" description="Proton acceptor; for dehydratase activity" evidence="5">
    <location>
        <position position="952"/>
    </location>
</feature>
<dbReference type="SUPFAM" id="SSF55048">
    <property type="entry name" value="Probable ACP-binding domain of malonyl-CoA ACP transacylase"/>
    <property type="match status" value="1"/>
</dbReference>
<dbReference type="GO" id="GO:0004315">
    <property type="term" value="F:3-oxoacyl-[acyl-carrier-protein] synthase activity"/>
    <property type="evidence" value="ECO:0007669"/>
    <property type="project" value="InterPro"/>
</dbReference>
<dbReference type="Pfam" id="PF00550">
    <property type="entry name" value="PP-binding"/>
    <property type="match status" value="1"/>
</dbReference>
<feature type="domain" description="Carrier" evidence="7">
    <location>
        <begin position="1733"/>
        <end position="1807"/>
    </location>
</feature>
<reference evidence="10 11" key="1">
    <citation type="submission" date="2019-03" db="EMBL/GenBank/DDBJ databases">
        <title>Draft genome of Massilia hortus sp. nov., a novel bacterial species of the Oxalobacteraceae family.</title>
        <authorList>
            <person name="Peta V."/>
            <person name="Raths R."/>
            <person name="Bucking H."/>
        </authorList>
    </citation>
    <scope>NUCLEOTIDE SEQUENCE [LARGE SCALE GENOMIC DNA]</scope>
    <source>
        <strain evidence="10 11">ONC3</strain>
    </source>
</reference>
<dbReference type="SMART" id="SM00827">
    <property type="entry name" value="PKS_AT"/>
    <property type="match status" value="1"/>
</dbReference>
<dbReference type="CDD" id="cd00833">
    <property type="entry name" value="PKS"/>
    <property type="match status" value="1"/>
</dbReference>
<feature type="region of interest" description="N-terminal hotdog fold" evidence="5">
    <location>
        <begin position="923"/>
        <end position="1044"/>
    </location>
</feature>
<dbReference type="Gene3D" id="3.10.129.110">
    <property type="entry name" value="Polyketide synthase dehydratase"/>
    <property type="match status" value="1"/>
</dbReference>
<keyword evidence="3 10" id="KW-0808">Transferase</keyword>
<evidence type="ECO:0000256" key="3">
    <source>
        <dbReference type="ARBA" id="ARBA00022679"/>
    </source>
</evidence>
<dbReference type="Proteomes" id="UP000297258">
    <property type="component" value="Unassembled WGS sequence"/>
</dbReference>
<evidence type="ECO:0000256" key="4">
    <source>
        <dbReference type="ARBA" id="ARBA00054155"/>
    </source>
</evidence>
<dbReference type="InterPro" id="IPR001227">
    <property type="entry name" value="Ac_transferase_dom_sf"/>
</dbReference>
<dbReference type="OrthoDB" id="9778690at2"/>
<dbReference type="Pfam" id="PF21089">
    <property type="entry name" value="PKS_DH_N"/>
    <property type="match status" value="1"/>
</dbReference>
<accession>A0A4Y9SQX1</accession>
<evidence type="ECO:0000313" key="11">
    <source>
        <dbReference type="Proteomes" id="UP000297258"/>
    </source>
</evidence>
<dbReference type="Gene3D" id="3.40.366.10">
    <property type="entry name" value="Malonyl-Coenzyme A Acyl Carrier Protein, domain 2"/>
    <property type="match status" value="1"/>
</dbReference>
<organism evidence="10 11">
    <name type="scientific">Massilia horti</name>
    <dbReference type="NCBI Taxonomy" id="2562153"/>
    <lineage>
        <taxon>Bacteria</taxon>
        <taxon>Pseudomonadati</taxon>
        <taxon>Pseudomonadota</taxon>
        <taxon>Betaproteobacteria</taxon>
        <taxon>Burkholderiales</taxon>
        <taxon>Oxalobacteraceae</taxon>
        <taxon>Telluria group</taxon>
        <taxon>Massilia</taxon>
    </lineage>
</organism>
<dbReference type="Pfam" id="PF08659">
    <property type="entry name" value="KR"/>
    <property type="match status" value="1"/>
</dbReference>
<dbReference type="FunFam" id="3.40.47.10:FF:000019">
    <property type="entry name" value="Polyketide synthase type I"/>
    <property type="match status" value="1"/>
</dbReference>
<dbReference type="GO" id="GO:0031177">
    <property type="term" value="F:phosphopantetheine binding"/>
    <property type="evidence" value="ECO:0007669"/>
    <property type="project" value="InterPro"/>
</dbReference>
<dbReference type="PROSITE" id="PS52019">
    <property type="entry name" value="PKS_MFAS_DH"/>
    <property type="match status" value="1"/>
</dbReference>
<dbReference type="Pfam" id="PF00698">
    <property type="entry name" value="Acyl_transf_1"/>
    <property type="match status" value="1"/>
</dbReference>
<dbReference type="SUPFAM" id="SSF47336">
    <property type="entry name" value="ACP-like"/>
    <property type="match status" value="1"/>
</dbReference>
<dbReference type="InterPro" id="IPR014030">
    <property type="entry name" value="Ketoacyl_synth_N"/>
</dbReference>
<evidence type="ECO:0000256" key="2">
    <source>
        <dbReference type="ARBA" id="ARBA00022553"/>
    </source>
</evidence>
<feature type="domain" description="Ketosynthase family 3 (KS3)" evidence="8">
    <location>
        <begin position="24"/>
        <end position="451"/>
    </location>
</feature>
<dbReference type="SUPFAM" id="SSF51735">
    <property type="entry name" value="NAD(P)-binding Rossmann-fold domains"/>
    <property type="match status" value="2"/>
</dbReference>
<keyword evidence="10" id="KW-0012">Acyltransferase</keyword>
<dbReference type="InterPro" id="IPR050091">
    <property type="entry name" value="PKS_NRPS_Biosynth_Enz"/>
</dbReference>
<dbReference type="SMART" id="SM00823">
    <property type="entry name" value="PKS_PP"/>
    <property type="match status" value="1"/>
</dbReference>
<dbReference type="InterPro" id="IPR020807">
    <property type="entry name" value="PKS_DH"/>
</dbReference>
<dbReference type="InterPro" id="IPR057326">
    <property type="entry name" value="KR_dom"/>
</dbReference>
<protein>
    <submittedName>
        <fullName evidence="10">Acyltransferase domain-containing protein</fullName>
    </submittedName>
</protein>
<feature type="active site" description="Proton donor; for dehydratase activity" evidence="5">
    <location>
        <position position="1119"/>
    </location>
</feature>
<sequence>MMQKNRTAIDRTEPDSAVPTKAPRAPIAVIGIGCRFPGQADDPHSLWRNLMAGVDAVGEVPAARWCLDTHFHPKRGVPGKSASKWGGFLDAIDGFDADFFGISPREAALMDPQQRMLLEVCWQALEDGGQLPSMLRGSPVGVYIGGFTLDYMLMQMGGLDYRAVEPHTATGSVMTMLAARLSYLFGFTGPSMSVDTACSSSLVAVHLACQSLASGESELAIAGGVNALLGPSFTVAESRAGMLSPTGRSRAFDYRADGYVRGEGAGVVVLKRFEDAIKDGDHIYSVIRATAVNQDGHSEGLTVPSGDAQCAVIGAACDAAGIEPRDISYVEAHGTGTPVGDPIEANALGAMMGQGRPAGQPCVVGSIKTNIGHTEAAAGVAGLIKASLVLQHGMVPPHLHFVAPNPKIDLEALGLAIPRCATVLPAHGSEAFAAVNSFGFGGTNAHAILQRAPVPATPADRAGKAPWLIPLSARHPDALRALAGAYARALGEDGALASADLDDVAWNAATRREHHPHRACAGGASRGELIAALQALSQIEDTAPAASKLKQGAAPGSARDLVFVFSGMGPQWWGMGQELYRTEPVFRAMADRCAALYDRRAGGSILAEMLAPQHDSRMAATDVAQPANFILQVALAELLGSWGVRPAAIIGHSAGEPAAAYVAGCLSLEDAVCVIHHRSRLQHRTSGQGAMLAVGLSRQDVQRELDLLADPTLSLAAINSPSQATVAGSVDGIDRLRSQFEDKDLFVRQLKVQVPFHSVFMEPLEGPLRDVLAGIRPLAPAIPLYSTVTGRRVEAPIHDADYWYRNIRQPVLFADAVDAALADGHNHFVELSPHPVLAGAISENAIMRGVAAETVPTLRRDRPEQAQFRAAIGALYRLGACIDWHAALPAGRALPLPTYQWRHERYWYETDASRAARSSPPPHPILSRRLDTETPTWEVDLDRASLAFLVDHCIQGTVVFPGAGYVEMAAFAARSLFGALALVSFADIAFRRALYITPDQPVTLRLAVDPDTFAFRIASRALHDAGAPWQLHCTGKLLTGCPGNAPPADLAAIAARCPTVISAPACYRHFERLGLEYGPLFRGIRQLRQGVGEAFARVEVPAPLHDTMGQFGIHPAVLDLAFQTLAAALPFDDEGSVVYMPTGVAEGRIARAMPTRLWIHAAITRRDGDGMEGDIRMFDDDGSLLLQIAGCRARALGGDAQPFQVRPQQLYQPEWIALAPPQPAQPDAPGTWLLYGGPASLVREVEAELALRGERALHLTPDSFDATSVDGWTAQLARAPQDAPLKGVLHLDLCGPGPDDMPGAVDIHGEIERGCITTLNLAKALVALEGPAKPRLWIVTRGTQPVLDGERPDPFRSPVWGMARVLGHGEHIDLWGGIVDLAHQAQPDDAARIAGECLGGDAEDQIAWRNGVRYGMRLAECDSQVRLPVAPRLRADSSYLVTGGLGALGLEVSRWMVECGARHLLLAGRAGLPERATWDTLPADHPAAQRVAQVRALERMGANVTIAALDIADRAALDALLATMRAEGRPPLRGVFHSAGVAEPRLLSQSANDQFAAVMPAKVIGAWNLHCALRDAPLDFFVLFSSVASLVISIGQANYAAANTFLDILAHRRRAEGLPATSINWGPWGDVGMATQLDLVTFFHRRGLFPMTADQGCEALGWLMSGRCAQAAVLGAKWSLVAETSPLGIGAPMLERVLAAEQANAPSAGAAATSETNLLARLAACSDVAAQRALIATEVRALACRVLRIESTRLDLDDSISSRGLDSMMAIELKNRIEQAFKVGVAIVDLLRGVSAAGVADAVLAQLHEQQLLVEDSAVADVLADIDSLSVADMNALLSSNLNPESAQ</sequence>
<comment type="caution">
    <text evidence="10">The sequence shown here is derived from an EMBL/GenBank/DDBJ whole genome shotgun (WGS) entry which is preliminary data.</text>
</comment>
<dbReference type="Gene3D" id="1.10.1200.10">
    <property type="entry name" value="ACP-like"/>
    <property type="match status" value="1"/>
</dbReference>
<proteinExistence type="predicted"/>
<dbReference type="PROSITE" id="PS50075">
    <property type="entry name" value="CARRIER"/>
    <property type="match status" value="1"/>
</dbReference>
<dbReference type="Gene3D" id="3.30.70.3290">
    <property type="match status" value="1"/>
</dbReference>
<dbReference type="Pfam" id="PF02801">
    <property type="entry name" value="Ketoacyl-synt_C"/>
    <property type="match status" value="1"/>
</dbReference>
<comment type="function">
    <text evidence="4">Involved in production of the polyketide antibiotic thailandamide.</text>
</comment>
<dbReference type="Gene3D" id="3.40.47.10">
    <property type="match status" value="1"/>
</dbReference>
<keyword evidence="2" id="KW-0597">Phosphoprotein</keyword>
<dbReference type="Pfam" id="PF16197">
    <property type="entry name" value="KAsynt_C_assoc"/>
    <property type="match status" value="1"/>
</dbReference>
<dbReference type="InterPro" id="IPR014043">
    <property type="entry name" value="Acyl_transferase_dom"/>
</dbReference>
<dbReference type="InterPro" id="IPR009081">
    <property type="entry name" value="PP-bd_ACP"/>
</dbReference>
<dbReference type="Pfam" id="PF14765">
    <property type="entry name" value="PS-DH"/>
    <property type="match status" value="1"/>
</dbReference>
<dbReference type="FunFam" id="3.40.366.10:FF:000002">
    <property type="entry name" value="Probable polyketide synthase 2"/>
    <property type="match status" value="1"/>
</dbReference>
<evidence type="ECO:0000256" key="5">
    <source>
        <dbReference type="PROSITE-ProRule" id="PRU01363"/>
    </source>
</evidence>
<evidence type="ECO:0000256" key="1">
    <source>
        <dbReference type="ARBA" id="ARBA00022450"/>
    </source>
</evidence>
<dbReference type="InterPro" id="IPR020841">
    <property type="entry name" value="PKS_Beta-ketoAc_synthase_dom"/>
</dbReference>
<dbReference type="GO" id="GO:0004312">
    <property type="term" value="F:fatty acid synthase activity"/>
    <property type="evidence" value="ECO:0007669"/>
    <property type="project" value="TreeGrafter"/>
</dbReference>
<evidence type="ECO:0000259" key="7">
    <source>
        <dbReference type="PROSITE" id="PS50075"/>
    </source>
</evidence>
<dbReference type="SMART" id="SM00822">
    <property type="entry name" value="PKS_KR"/>
    <property type="match status" value="1"/>
</dbReference>
<dbReference type="InterPro" id="IPR049900">
    <property type="entry name" value="PKS_mFAS_DH"/>
</dbReference>
<evidence type="ECO:0000259" key="8">
    <source>
        <dbReference type="PROSITE" id="PS52004"/>
    </source>
</evidence>
<evidence type="ECO:0000259" key="9">
    <source>
        <dbReference type="PROSITE" id="PS52019"/>
    </source>
</evidence>
<dbReference type="SMART" id="SM00826">
    <property type="entry name" value="PKS_DH"/>
    <property type="match status" value="1"/>
</dbReference>
<dbReference type="CDD" id="cd08955">
    <property type="entry name" value="KR_2_FAS_SDR_x"/>
    <property type="match status" value="1"/>
</dbReference>
<dbReference type="InterPro" id="IPR036291">
    <property type="entry name" value="NAD(P)-bd_dom_sf"/>
</dbReference>
<dbReference type="InterPro" id="IPR013968">
    <property type="entry name" value="PKS_KR"/>
</dbReference>
<dbReference type="InterPro" id="IPR032821">
    <property type="entry name" value="PKS_assoc"/>
</dbReference>
<evidence type="ECO:0000313" key="10">
    <source>
        <dbReference type="EMBL" id="TFW28928.1"/>
    </source>
</evidence>
<dbReference type="PROSITE" id="PS00606">
    <property type="entry name" value="KS3_1"/>
    <property type="match status" value="1"/>
</dbReference>